<evidence type="ECO:0000256" key="7">
    <source>
        <dbReference type="SAM" id="Phobius"/>
    </source>
</evidence>
<feature type="domain" description="Gram-positive cocci surface proteins LPxTG" evidence="8">
    <location>
        <begin position="27"/>
        <end position="61"/>
    </location>
</feature>
<feature type="region of interest" description="Disordered" evidence="6">
    <location>
        <begin position="1"/>
        <end position="35"/>
    </location>
</feature>
<dbReference type="InterPro" id="IPR019931">
    <property type="entry name" value="LPXTG_anchor"/>
</dbReference>
<evidence type="ECO:0000256" key="5">
    <source>
        <dbReference type="ARBA" id="ARBA00023088"/>
    </source>
</evidence>
<evidence type="ECO:0000256" key="6">
    <source>
        <dbReference type="SAM" id="MobiDB-lite"/>
    </source>
</evidence>
<keyword evidence="10" id="KW-1185">Reference proteome</keyword>
<dbReference type="NCBIfam" id="TIGR01167">
    <property type="entry name" value="LPXTG_anchor"/>
    <property type="match status" value="1"/>
</dbReference>
<feature type="transmembrane region" description="Helical" evidence="7">
    <location>
        <begin position="34"/>
        <end position="53"/>
    </location>
</feature>
<keyword evidence="3" id="KW-0964">Secreted</keyword>
<evidence type="ECO:0000313" key="10">
    <source>
        <dbReference type="Proteomes" id="UP000266198"/>
    </source>
</evidence>
<organism evidence="9 10">
    <name type="scientific">Staphylococcus delphini</name>
    <dbReference type="NCBI Taxonomy" id="53344"/>
    <lineage>
        <taxon>Bacteria</taxon>
        <taxon>Bacillati</taxon>
        <taxon>Bacillota</taxon>
        <taxon>Bacilli</taxon>
        <taxon>Bacillales</taxon>
        <taxon>Staphylococcaceae</taxon>
        <taxon>Staphylococcus</taxon>
        <taxon>Staphylococcus intermedius group</taxon>
    </lineage>
</organism>
<reference evidence="9 10" key="1">
    <citation type="submission" date="2017-06" db="EMBL/GenBank/DDBJ databases">
        <title>Identification of a new gene, sdsY, involved in staphylococcal internalization in non-professional phagocytic cells (NPPCs).</title>
        <authorList>
            <person name="Maali Y."/>
            <person name="Martins-Simoes P."/>
            <person name="Trouillet-Assant S."/>
            <person name="Laurent F."/>
            <person name="Diot A."/>
            <person name="Verhoeven P."/>
            <person name="Bouvard D."/>
            <person name="Vandenesch F."/>
            <person name="Bes M."/>
        </authorList>
    </citation>
    <scope>NUCLEOTIDE SEQUENCE [LARGE SCALE GENOMIC DNA]</scope>
    <source>
        <strain evidence="9 10">Heidy</strain>
    </source>
</reference>
<sequence length="70" mass="7570">MTSTSMHSTMKHDQASSKAKQRHADMLPDTGETVSTTGMMGAFATMLTGLALLKKSKKDKKNEDHTSDPS</sequence>
<accession>A0ABX9NDM9</accession>
<evidence type="ECO:0000256" key="1">
    <source>
        <dbReference type="ARBA" id="ARBA00004168"/>
    </source>
</evidence>
<name>A0ABX9NDM9_9STAP</name>
<keyword evidence="5" id="KW-0572">Peptidoglycan-anchor</keyword>
<evidence type="ECO:0000259" key="8">
    <source>
        <dbReference type="Pfam" id="PF00746"/>
    </source>
</evidence>
<gene>
    <name evidence="9" type="ORF">CDL68_05860</name>
</gene>
<keyword evidence="2" id="KW-0134">Cell wall</keyword>
<dbReference type="EMBL" id="NIPK01000009">
    <property type="protein sequence ID" value="RIZ54025.1"/>
    <property type="molecule type" value="Genomic_DNA"/>
</dbReference>
<evidence type="ECO:0000313" key="9">
    <source>
        <dbReference type="EMBL" id="RIZ54025.1"/>
    </source>
</evidence>
<evidence type="ECO:0000256" key="4">
    <source>
        <dbReference type="ARBA" id="ARBA00022729"/>
    </source>
</evidence>
<keyword evidence="7" id="KW-0812">Transmembrane</keyword>
<evidence type="ECO:0000256" key="2">
    <source>
        <dbReference type="ARBA" id="ARBA00022512"/>
    </source>
</evidence>
<keyword evidence="4" id="KW-0732">Signal</keyword>
<evidence type="ECO:0000256" key="3">
    <source>
        <dbReference type="ARBA" id="ARBA00022525"/>
    </source>
</evidence>
<comment type="subcellular location">
    <subcellularLocation>
        <location evidence="1">Secreted</location>
        <location evidence="1">Cell wall</location>
        <topology evidence="1">Peptidoglycan-anchor</topology>
    </subcellularLocation>
</comment>
<dbReference type="Pfam" id="PF00746">
    <property type="entry name" value="Gram_pos_anchor"/>
    <property type="match status" value="1"/>
</dbReference>
<comment type="caution">
    <text evidence="9">The sequence shown here is derived from an EMBL/GenBank/DDBJ whole genome shotgun (WGS) entry which is preliminary data.</text>
</comment>
<keyword evidence="7" id="KW-1133">Transmembrane helix</keyword>
<keyword evidence="7" id="KW-0472">Membrane</keyword>
<protein>
    <recommendedName>
        <fullName evidence="8">Gram-positive cocci surface proteins LPxTG domain-containing protein</fullName>
    </recommendedName>
</protein>
<proteinExistence type="predicted"/>
<dbReference type="Proteomes" id="UP000266198">
    <property type="component" value="Unassembled WGS sequence"/>
</dbReference>